<sequence>MHRRQRLTGVKRFSQIHVEGSSAANRLLVIRYLANGSDYSRFGFLVSKRIGNAAVRNRVKRRLREAVRLNPVKAGWDALFIVRRGAGIAKYQELKDAADNLLQRANLVDNAPQPNGPGPIVDQTPISLSD</sequence>
<evidence type="ECO:0000256" key="1">
    <source>
        <dbReference type="ARBA" id="ARBA00002663"/>
    </source>
</evidence>
<evidence type="ECO:0000256" key="2">
    <source>
        <dbReference type="ARBA" id="ARBA00022694"/>
    </source>
</evidence>
<accession>A0A381Y2M4</accession>
<dbReference type="InterPro" id="IPR020539">
    <property type="entry name" value="RNase_P_CS"/>
</dbReference>
<dbReference type="SUPFAM" id="SSF54211">
    <property type="entry name" value="Ribosomal protein S5 domain 2-like"/>
    <property type="match status" value="1"/>
</dbReference>
<gene>
    <name evidence="8" type="ORF">METZ01_LOCUS123964</name>
</gene>
<evidence type="ECO:0000256" key="7">
    <source>
        <dbReference type="SAM" id="MobiDB-lite"/>
    </source>
</evidence>
<keyword evidence="5" id="KW-0378">Hydrolase</keyword>
<evidence type="ECO:0000313" key="8">
    <source>
        <dbReference type="EMBL" id="SVA71110.1"/>
    </source>
</evidence>
<dbReference type="NCBIfam" id="TIGR00188">
    <property type="entry name" value="rnpA"/>
    <property type="match status" value="1"/>
</dbReference>
<feature type="region of interest" description="Disordered" evidence="7">
    <location>
        <begin position="108"/>
        <end position="130"/>
    </location>
</feature>
<dbReference type="PROSITE" id="PS00648">
    <property type="entry name" value="RIBONUCLEASE_P"/>
    <property type="match status" value="1"/>
</dbReference>
<dbReference type="HAMAP" id="MF_00227">
    <property type="entry name" value="RNase_P"/>
    <property type="match status" value="1"/>
</dbReference>
<evidence type="ECO:0000256" key="3">
    <source>
        <dbReference type="ARBA" id="ARBA00022722"/>
    </source>
</evidence>
<organism evidence="8">
    <name type="scientific">marine metagenome</name>
    <dbReference type="NCBI Taxonomy" id="408172"/>
    <lineage>
        <taxon>unclassified sequences</taxon>
        <taxon>metagenomes</taxon>
        <taxon>ecological metagenomes</taxon>
    </lineage>
</organism>
<keyword evidence="4" id="KW-0255">Endonuclease</keyword>
<dbReference type="GO" id="GO:0000049">
    <property type="term" value="F:tRNA binding"/>
    <property type="evidence" value="ECO:0007669"/>
    <property type="project" value="InterPro"/>
</dbReference>
<protein>
    <submittedName>
        <fullName evidence="8">Uncharacterized protein</fullName>
    </submittedName>
</protein>
<evidence type="ECO:0000256" key="6">
    <source>
        <dbReference type="ARBA" id="ARBA00022884"/>
    </source>
</evidence>
<dbReference type="Pfam" id="PF00825">
    <property type="entry name" value="Ribonuclease_P"/>
    <property type="match status" value="1"/>
</dbReference>
<keyword evidence="2" id="KW-0819">tRNA processing</keyword>
<evidence type="ECO:0000256" key="5">
    <source>
        <dbReference type="ARBA" id="ARBA00022801"/>
    </source>
</evidence>
<evidence type="ECO:0000256" key="4">
    <source>
        <dbReference type="ARBA" id="ARBA00022759"/>
    </source>
</evidence>
<keyword evidence="3" id="KW-0540">Nuclease</keyword>
<proteinExistence type="inferred from homology"/>
<dbReference type="PANTHER" id="PTHR33992">
    <property type="entry name" value="RIBONUCLEASE P PROTEIN COMPONENT"/>
    <property type="match status" value="1"/>
</dbReference>
<dbReference type="InterPro" id="IPR020568">
    <property type="entry name" value="Ribosomal_Su5_D2-typ_SF"/>
</dbReference>
<dbReference type="EMBL" id="UINC01017223">
    <property type="protein sequence ID" value="SVA71110.1"/>
    <property type="molecule type" value="Genomic_DNA"/>
</dbReference>
<dbReference type="InterPro" id="IPR014721">
    <property type="entry name" value="Ribsml_uS5_D2-typ_fold_subgr"/>
</dbReference>
<dbReference type="InterPro" id="IPR000100">
    <property type="entry name" value="RNase_P"/>
</dbReference>
<dbReference type="AlphaFoldDB" id="A0A381Y2M4"/>
<dbReference type="GO" id="GO:0042781">
    <property type="term" value="F:3'-tRNA processing endoribonuclease activity"/>
    <property type="evidence" value="ECO:0007669"/>
    <property type="project" value="TreeGrafter"/>
</dbReference>
<reference evidence="8" key="1">
    <citation type="submission" date="2018-05" db="EMBL/GenBank/DDBJ databases">
        <authorList>
            <person name="Lanie J.A."/>
            <person name="Ng W.-L."/>
            <person name="Kazmierczak K.M."/>
            <person name="Andrzejewski T.M."/>
            <person name="Davidsen T.M."/>
            <person name="Wayne K.J."/>
            <person name="Tettelin H."/>
            <person name="Glass J.I."/>
            <person name="Rusch D."/>
            <person name="Podicherti R."/>
            <person name="Tsui H.-C.T."/>
            <person name="Winkler M.E."/>
        </authorList>
    </citation>
    <scope>NUCLEOTIDE SEQUENCE</scope>
</reference>
<name>A0A381Y2M4_9ZZZZ</name>
<comment type="function">
    <text evidence="1">RNaseP catalyzes the removal of the 5'-leader sequence from pre-tRNA to produce the mature 5'-terminus. It can also cleave other RNA substrates such as 4.5S RNA. The protein component plays an auxiliary but essential role in vivo by binding to the 5'-leader sequence and broadening the substrate specificity of the ribozyme.</text>
</comment>
<dbReference type="GO" id="GO:0004526">
    <property type="term" value="F:ribonuclease P activity"/>
    <property type="evidence" value="ECO:0007669"/>
    <property type="project" value="InterPro"/>
</dbReference>
<dbReference type="Gene3D" id="3.30.230.10">
    <property type="match status" value="1"/>
</dbReference>
<dbReference type="GO" id="GO:0030677">
    <property type="term" value="C:ribonuclease P complex"/>
    <property type="evidence" value="ECO:0007669"/>
    <property type="project" value="TreeGrafter"/>
</dbReference>
<dbReference type="PANTHER" id="PTHR33992:SF1">
    <property type="entry name" value="RIBONUCLEASE P PROTEIN COMPONENT"/>
    <property type="match status" value="1"/>
</dbReference>
<keyword evidence="6" id="KW-0694">RNA-binding</keyword>